<keyword evidence="13" id="KW-0812">Transmembrane</keyword>
<dbReference type="PROSITE" id="PS50071">
    <property type="entry name" value="HOMEOBOX_2"/>
    <property type="match status" value="1"/>
</dbReference>
<dbReference type="InterPro" id="IPR009057">
    <property type="entry name" value="Homeodomain-like_sf"/>
</dbReference>
<dbReference type="EMBL" id="OC914845">
    <property type="protein sequence ID" value="CAD7636742.1"/>
    <property type="molecule type" value="Genomic_DNA"/>
</dbReference>
<evidence type="ECO:0000259" key="15">
    <source>
        <dbReference type="PROSITE" id="PS50071"/>
    </source>
</evidence>
<evidence type="ECO:0000256" key="12">
    <source>
        <dbReference type="SAM" id="MobiDB-lite"/>
    </source>
</evidence>
<dbReference type="OrthoDB" id="10068367at2759"/>
<dbReference type="InterPro" id="IPR050453">
    <property type="entry name" value="LIM_Homeobox_TF"/>
</dbReference>
<evidence type="ECO:0000313" key="16">
    <source>
        <dbReference type="EMBL" id="CAD7636742.1"/>
    </source>
</evidence>
<dbReference type="Proteomes" id="UP000728032">
    <property type="component" value="Unassembled WGS sequence"/>
</dbReference>
<protein>
    <submittedName>
        <fullName evidence="16">Uncharacterized protein</fullName>
    </submittedName>
</protein>
<accession>A0A7R9Q8V2</accession>
<sequence length="435" mass="47525">MGGPTGSQLTHHSEPESARIDGKRVAMRQNKRDSSYGLSKMKMIVCAGCDLPILDRFLLNVLDRSWHTKCVQCAECKSNLQEKCFSREGKLYCRNDFFKSLTPESESKLLASGIEIRLRSRLRREAAKETALMTDEHLLFGTKCSGCSQGILPTDLVRRARSKVFHLKCFTCLVCRKQLSTGEELYILDENRFVCKEDYMTSRHNQVLTAGSPGEPDLDDSIVSPPELDIGPHGADSDHEEDNLLGMGPLPSLSSIGRGSGHHSAIMSSKSSPMSASSSMSDSGISGPNGTNGGTDPTSPTHASGSNSAGNDENQPGGTKRRGPRTTIKAKQLETLKAAFAATPKPTRHIREQLAQETGLNMRVIQPCILVVVLGQLLCCYLMHYLIAIAFAQHNHSMAEMLSRIYAVDVLQESQHCYTTSADASDGIEESVLCF</sequence>
<feature type="domain" description="Homeobox" evidence="15">
    <location>
        <begin position="319"/>
        <end position="366"/>
    </location>
</feature>
<proteinExistence type="predicted"/>
<dbReference type="GO" id="GO:0000977">
    <property type="term" value="F:RNA polymerase II transcription regulatory region sequence-specific DNA binding"/>
    <property type="evidence" value="ECO:0007669"/>
    <property type="project" value="TreeGrafter"/>
</dbReference>
<dbReference type="PANTHER" id="PTHR24208">
    <property type="entry name" value="LIM/HOMEOBOX PROTEIN LHX"/>
    <property type="match status" value="1"/>
</dbReference>
<evidence type="ECO:0000256" key="3">
    <source>
        <dbReference type="ARBA" id="ARBA00022737"/>
    </source>
</evidence>
<evidence type="ECO:0000256" key="2">
    <source>
        <dbReference type="ARBA" id="ARBA00022723"/>
    </source>
</evidence>
<evidence type="ECO:0000256" key="11">
    <source>
        <dbReference type="RuleBase" id="RU000682"/>
    </source>
</evidence>
<organism evidence="16">
    <name type="scientific">Oppiella nova</name>
    <dbReference type="NCBI Taxonomy" id="334625"/>
    <lineage>
        <taxon>Eukaryota</taxon>
        <taxon>Metazoa</taxon>
        <taxon>Ecdysozoa</taxon>
        <taxon>Arthropoda</taxon>
        <taxon>Chelicerata</taxon>
        <taxon>Arachnida</taxon>
        <taxon>Acari</taxon>
        <taxon>Acariformes</taxon>
        <taxon>Sarcoptiformes</taxon>
        <taxon>Oribatida</taxon>
        <taxon>Brachypylina</taxon>
        <taxon>Oppioidea</taxon>
        <taxon>Oppiidae</taxon>
        <taxon>Oppiella</taxon>
    </lineage>
</organism>
<feature type="compositionally biased region" description="Polar residues" evidence="12">
    <location>
        <begin position="1"/>
        <end position="10"/>
    </location>
</feature>
<feature type="compositionally biased region" description="Basic and acidic residues" evidence="12">
    <location>
        <begin position="11"/>
        <end position="23"/>
    </location>
</feature>
<keyword evidence="5 10" id="KW-0440">LIM domain</keyword>
<evidence type="ECO:0000259" key="14">
    <source>
        <dbReference type="PROSITE" id="PS50023"/>
    </source>
</evidence>
<evidence type="ECO:0000313" key="17">
    <source>
        <dbReference type="Proteomes" id="UP000728032"/>
    </source>
</evidence>
<dbReference type="SMART" id="SM00389">
    <property type="entry name" value="HOX"/>
    <property type="match status" value="1"/>
</dbReference>
<feature type="domain" description="LIM zinc-binding" evidence="14">
    <location>
        <begin position="142"/>
        <end position="205"/>
    </location>
</feature>
<dbReference type="InterPro" id="IPR001356">
    <property type="entry name" value="HD"/>
</dbReference>
<keyword evidence="8 9" id="KW-0539">Nucleus</keyword>
<name>A0A7R9Q8V2_9ACAR</name>
<feature type="DNA-binding region" description="Homeobox" evidence="9">
    <location>
        <begin position="321"/>
        <end position="367"/>
    </location>
</feature>
<dbReference type="GO" id="GO:0000981">
    <property type="term" value="F:DNA-binding transcription factor activity, RNA polymerase II-specific"/>
    <property type="evidence" value="ECO:0007669"/>
    <property type="project" value="TreeGrafter"/>
</dbReference>
<dbReference type="InterPro" id="IPR049618">
    <property type="entry name" value="Lhx1/5_LIM1"/>
</dbReference>
<feature type="transmembrane region" description="Helical" evidence="13">
    <location>
        <begin position="369"/>
        <end position="392"/>
    </location>
</feature>
<dbReference type="InterPro" id="IPR001781">
    <property type="entry name" value="Znf_LIM"/>
</dbReference>
<keyword evidence="4 10" id="KW-0862">Zinc</keyword>
<dbReference type="FunFam" id="2.10.110.10:FF:000120">
    <property type="entry name" value="Insulin gene enhancer protein ISL-2"/>
    <property type="match status" value="1"/>
</dbReference>
<evidence type="ECO:0000256" key="6">
    <source>
        <dbReference type="ARBA" id="ARBA00023125"/>
    </source>
</evidence>
<dbReference type="GO" id="GO:0005634">
    <property type="term" value="C:nucleus"/>
    <property type="evidence" value="ECO:0007669"/>
    <property type="project" value="UniProtKB-SubCell"/>
</dbReference>
<keyword evidence="6 9" id="KW-0238">DNA-binding</keyword>
<evidence type="ECO:0000256" key="9">
    <source>
        <dbReference type="PROSITE-ProRule" id="PRU00108"/>
    </source>
</evidence>
<keyword evidence="3" id="KW-0677">Repeat</keyword>
<keyword evidence="13" id="KW-1133">Transmembrane helix</keyword>
<dbReference type="Gene3D" id="1.10.10.60">
    <property type="entry name" value="Homeodomain-like"/>
    <property type="match status" value="1"/>
</dbReference>
<keyword evidence="2 10" id="KW-0479">Metal-binding</keyword>
<keyword evidence="13" id="KW-0472">Membrane</keyword>
<feature type="domain" description="LIM zinc-binding" evidence="14">
    <location>
        <begin position="44"/>
        <end position="103"/>
    </location>
</feature>
<keyword evidence="7 9" id="KW-0371">Homeobox</keyword>
<feature type="region of interest" description="Disordered" evidence="12">
    <location>
        <begin position="207"/>
        <end position="327"/>
    </location>
</feature>
<evidence type="ECO:0000256" key="5">
    <source>
        <dbReference type="ARBA" id="ARBA00023038"/>
    </source>
</evidence>
<evidence type="ECO:0000256" key="7">
    <source>
        <dbReference type="ARBA" id="ARBA00023155"/>
    </source>
</evidence>
<dbReference type="PROSITE" id="PS50023">
    <property type="entry name" value="LIM_DOMAIN_2"/>
    <property type="match status" value="2"/>
</dbReference>
<evidence type="ECO:0000256" key="4">
    <source>
        <dbReference type="ARBA" id="ARBA00022833"/>
    </source>
</evidence>
<dbReference type="PANTHER" id="PTHR24208:SF105">
    <property type="entry name" value="DLIM1"/>
    <property type="match status" value="1"/>
</dbReference>
<evidence type="ECO:0000256" key="8">
    <source>
        <dbReference type="ARBA" id="ARBA00023242"/>
    </source>
</evidence>
<dbReference type="AlphaFoldDB" id="A0A7R9Q8V2"/>
<dbReference type="PROSITE" id="PS00478">
    <property type="entry name" value="LIM_DOMAIN_1"/>
    <property type="match status" value="1"/>
</dbReference>
<dbReference type="SUPFAM" id="SSF46689">
    <property type="entry name" value="Homeodomain-like"/>
    <property type="match status" value="1"/>
</dbReference>
<dbReference type="CDD" id="cd09367">
    <property type="entry name" value="LIM1_Lhx1_Lhx5"/>
    <property type="match status" value="1"/>
</dbReference>
<keyword evidence="17" id="KW-1185">Reference proteome</keyword>
<feature type="compositionally biased region" description="Low complexity" evidence="12">
    <location>
        <begin position="244"/>
        <end position="255"/>
    </location>
</feature>
<dbReference type="SMART" id="SM00132">
    <property type="entry name" value="LIM"/>
    <property type="match status" value="2"/>
</dbReference>
<dbReference type="Gene3D" id="2.10.110.10">
    <property type="entry name" value="Cysteine Rich Protein"/>
    <property type="match status" value="2"/>
</dbReference>
<feature type="region of interest" description="Disordered" evidence="12">
    <location>
        <begin position="1"/>
        <end position="23"/>
    </location>
</feature>
<feature type="compositionally biased region" description="Polar residues" evidence="12">
    <location>
        <begin position="302"/>
        <end position="317"/>
    </location>
</feature>
<evidence type="ECO:0000256" key="1">
    <source>
        <dbReference type="ARBA" id="ARBA00004123"/>
    </source>
</evidence>
<gene>
    <name evidence="16" type="ORF">ONB1V03_LOCUS390</name>
</gene>
<dbReference type="InterPro" id="IPR049619">
    <property type="entry name" value="Lhx1/5_LIM2"/>
</dbReference>
<dbReference type="SUPFAM" id="SSF57716">
    <property type="entry name" value="Glucocorticoid receptor-like (DNA-binding domain)"/>
    <property type="match status" value="2"/>
</dbReference>
<reference evidence="16" key="1">
    <citation type="submission" date="2020-11" db="EMBL/GenBank/DDBJ databases">
        <authorList>
            <person name="Tran Van P."/>
        </authorList>
    </citation>
    <scope>NUCLEOTIDE SEQUENCE</scope>
</reference>
<dbReference type="GO" id="GO:0030182">
    <property type="term" value="P:neuron differentiation"/>
    <property type="evidence" value="ECO:0007669"/>
    <property type="project" value="TreeGrafter"/>
</dbReference>
<evidence type="ECO:0000256" key="13">
    <source>
        <dbReference type="SAM" id="Phobius"/>
    </source>
</evidence>
<dbReference type="CDD" id="cd00086">
    <property type="entry name" value="homeodomain"/>
    <property type="match status" value="1"/>
</dbReference>
<dbReference type="CDD" id="cd09375">
    <property type="entry name" value="LIM2_Lhx1_Lhx5"/>
    <property type="match status" value="1"/>
</dbReference>
<dbReference type="EMBL" id="CAJPVJ010000020">
    <property type="protein sequence ID" value="CAG2158507.1"/>
    <property type="molecule type" value="Genomic_DNA"/>
</dbReference>
<evidence type="ECO:0000256" key="10">
    <source>
        <dbReference type="PROSITE-ProRule" id="PRU00125"/>
    </source>
</evidence>
<dbReference type="GO" id="GO:0008270">
    <property type="term" value="F:zinc ion binding"/>
    <property type="evidence" value="ECO:0007669"/>
    <property type="project" value="InterPro"/>
</dbReference>
<dbReference type="Pfam" id="PF00412">
    <property type="entry name" value="LIM"/>
    <property type="match status" value="2"/>
</dbReference>
<comment type="subcellular location">
    <subcellularLocation>
        <location evidence="1 9 11">Nucleus</location>
    </subcellularLocation>
</comment>
<dbReference type="FunFam" id="2.10.110.10:FF:000046">
    <property type="entry name" value="LIM/homeobox protein Lhx1"/>
    <property type="match status" value="1"/>
</dbReference>
<dbReference type="Pfam" id="PF00046">
    <property type="entry name" value="Homeodomain"/>
    <property type="match status" value="1"/>
</dbReference>
<feature type="compositionally biased region" description="Low complexity" evidence="12">
    <location>
        <begin position="262"/>
        <end position="301"/>
    </location>
</feature>